<dbReference type="AlphaFoldDB" id="A0A7Y7WK88"/>
<evidence type="ECO:0000259" key="2">
    <source>
        <dbReference type="Pfam" id="PF14200"/>
    </source>
</evidence>
<dbReference type="InterPro" id="IPR000772">
    <property type="entry name" value="Ricin_B_lectin"/>
</dbReference>
<dbReference type="Pfam" id="PF14200">
    <property type="entry name" value="RicinB_lectin_2"/>
    <property type="match status" value="1"/>
</dbReference>
<comment type="caution">
    <text evidence="3">The sequence shown here is derived from an EMBL/GenBank/DDBJ whole genome shotgun (WGS) entry which is preliminary data.</text>
</comment>
<reference evidence="3 4" key="1">
    <citation type="submission" date="2020-04" db="EMBL/GenBank/DDBJ databases">
        <title>Molecular characterization of pseudomonads from Agaricus bisporus reveal novel blotch 2 pathogens in Western Europe.</title>
        <authorList>
            <person name="Taparia T."/>
            <person name="Krijger M."/>
            <person name="Haynes E."/>
            <person name="Elpinstone J.G."/>
            <person name="Noble R."/>
            <person name="Van Der Wolf J."/>
        </authorList>
    </citation>
    <scope>NUCLEOTIDE SEQUENCE [LARGE SCALE GENOMIC DNA]</scope>
    <source>
        <strain evidence="3 4">F1001</strain>
    </source>
</reference>
<dbReference type="Gene3D" id="2.80.10.50">
    <property type="match status" value="1"/>
</dbReference>
<dbReference type="EMBL" id="JACAPU010000047">
    <property type="protein sequence ID" value="NWB50897.1"/>
    <property type="molecule type" value="Genomic_DNA"/>
</dbReference>
<evidence type="ECO:0000313" key="3">
    <source>
        <dbReference type="EMBL" id="NWB50897.1"/>
    </source>
</evidence>
<feature type="domain" description="Ricin B lectin" evidence="2">
    <location>
        <begin position="116"/>
        <end position="170"/>
    </location>
</feature>
<dbReference type="PROSITE" id="PS50231">
    <property type="entry name" value="RICIN_B_LECTIN"/>
    <property type="match status" value="1"/>
</dbReference>
<dbReference type="Proteomes" id="UP000582981">
    <property type="component" value="Unassembled WGS sequence"/>
</dbReference>
<dbReference type="RefSeq" id="WP_177145721.1">
    <property type="nucleotide sequence ID" value="NZ_JACAPU010000047.1"/>
</dbReference>
<gene>
    <name evidence="3" type="ORF">HX829_30960</name>
</gene>
<evidence type="ECO:0000313" key="4">
    <source>
        <dbReference type="Proteomes" id="UP000582981"/>
    </source>
</evidence>
<proteinExistence type="predicted"/>
<feature type="compositionally biased region" description="Basic and acidic residues" evidence="1">
    <location>
        <begin position="1"/>
        <end position="17"/>
    </location>
</feature>
<protein>
    <submittedName>
        <fullName evidence="3">RICIN domain-containing protein</fullName>
    </submittedName>
</protein>
<feature type="region of interest" description="Disordered" evidence="1">
    <location>
        <begin position="1"/>
        <end position="20"/>
    </location>
</feature>
<name>A0A7Y7WK88_9PSED</name>
<accession>A0A7Y7WK88</accession>
<dbReference type="CDD" id="cd23445">
    <property type="entry name" value="beta-trefoil_Ricin_HA17-like"/>
    <property type="match status" value="1"/>
</dbReference>
<sequence>MQDKATPDNDKTSEQTLKDAPGAAIKIPDGVYKIYTSLTNTHVIDMSLSGGIIDDHSVKLFHDNNEPESTWKISYISAHDAHIINNGKLTQLMLKVIGDSGVYASYDTSSQSRAYHWIFKSAGANVVYIENKASGHVLDVEGSNTVDNTRILAWPYKGSTNQKFKLVKIGNL</sequence>
<dbReference type="InterPro" id="IPR035992">
    <property type="entry name" value="Ricin_B-like_lectins"/>
</dbReference>
<evidence type="ECO:0000256" key="1">
    <source>
        <dbReference type="SAM" id="MobiDB-lite"/>
    </source>
</evidence>
<dbReference type="SUPFAM" id="SSF50370">
    <property type="entry name" value="Ricin B-like lectins"/>
    <property type="match status" value="1"/>
</dbReference>
<organism evidence="3 4">
    <name type="scientific">Pseudomonas gingeri</name>
    <dbReference type="NCBI Taxonomy" id="117681"/>
    <lineage>
        <taxon>Bacteria</taxon>
        <taxon>Pseudomonadati</taxon>
        <taxon>Pseudomonadota</taxon>
        <taxon>Gammaproteobacteria</taxon>
        <taxon>Pseudomonadales</taxon>
        <taxon>Pseudomonadaceae</taxon>
        <taxon>Pseudomonas</taxon>
    </lineage>
</organism>